<dbReference type="EMBL" id="GG676038">
    <property type="protein sequence ID" value="EER12585.1"/>
    <property type="molecule type" value="Genomic_DNA"/>
</dbReference>
<name>C5KSH1_PERM5</name>
<proteinExistence type="predicted"/>
<dbReference type="Proteomes" id="UP000007800">
    <property type="component" value="Unassembled WGS sequence"/>
</dbReference>
<protein>
    <submittedName>
        <fullName evidence="1">Uncharacterized protein</fullName>
    </submittedName>
</protein>
<dbReference type="InParanoid" id="C5KSH1"/>
<dbReference type="GeneID" id="9058289"/>
<dbReference type="AlphaFoldDB" id="C5KSH1"/>
<sequence>MLSRDGVGLSRMEVHLLQRFVGLTDSGGEAYDEVAIPVRAIDGRKKGAISGELAEFGPSLIVIYDLPTERRVLADIQTLVDEYRDRGENGNQAVYTG</sequence>
<organism evidence="2">
    <name type="scientific">Perkinsus marinus (strain ATCC 50983 / TXsc)</name>
    <dbReference type="NCBI Taxonomy" id="423536"/>
    <lineage>
        <taxon>Eukaryota</taxon>
        <taxon>Sar</taxon>
        <taxon>Alveolata</taxon>
        <taxon>Perkinsozoa</taxon>
        <taxon>Perkinsea</taxon>
        <taxon>Perkinsida</taxon>
        <taxon>Perkinsidae</taxon>
        <taxon>Perkinsus</taxon>
    </lineage>
</organism>
<dbReference type="OrthoDB" id="10612661at2759"/>
<reference evidence="1 2" key="1">
    <citation type="submission" date="2008-07" db="EMBL/GenBank/DDBJ databases">
        <authorList>
            <person name="El-Sayed N."/>
            <person name="Caler E."/>
            <person name="Inman J."/>
            <person name="Amedeo P."/>
            <person name="Hass B."/>
            <person name="Wortman J."/>
        </authorList>
    </citation>
    <scope>NUCLEOTIDE SEQUENCE [LARGE SCALE GENOMIC DNA]</scope>
    <source>
        <strain evidence="2">ATCC 50983 / TXsc</strain>
    </source>
</reference>
<accession>C5KSH1</accession>
<evidence type="ECO:0000313" key="1">
    <source>
        <dbReference type="EMBL" id="EER12585.1"/>
    </source>
</evidence>
<keyword evidence="2" id="KW-1185">Reference proteome</keyword>
<gene>
    <name evidence="1" type="ORF">Pmar_PMAR027403</name>
</gene>
<evidence type="ECO:0000313" key="2">
    <source>
        <dbReference type="Proteomes" id="UP000007800"/>
    </source>
</evidence>
<dbReference type="RefSeq" id="XP_002780790.1">
    <property type="nucleotide sequence ID" value="XM_002780744.1"/>
</dbReference>